<dbReference type="STRING" id="358681.BBR47_06540"/>
<name>C0Z4A4_BREBN</name>
<dbReference type="Proteomes" id="UP000001877">
    <property type="component" value="Chromosome"/>
</dbReference>
<dbReference type="AlphaFoldDB" id="C0Z4A4"/>
<gene>
    <name evidence="1" type="ordered locus">BBR47_06540</name>
</gene>
<evidence type="ECO:0000313" key="1">
    <source>
        <dbReference type="EMBL" id="BAH41631.1"/>
    </source>
</evidence>
<proteinExistence type="predicted"/>
<reference evidence="1 2" key="1">
    <citation type="submission" date="2005-03" db="EMBL/GenBank/DDBJ databases">
        <title>Brevibacillus brevis strain 47, complete genome.</title>
        <authorList>
            <person name="Hosoyama A."/>
            <person name="Yamada R."/>
            <person name="Hongo Y."/>
            <person name="Terui Y."/>
            <person name="Ankai A."/>
            <person name="Masuyama W."/>
            <person name="Sekiguchi M."/>
            <person name="Takeda T."/>
            <person name="Asano K."/>
            <person name="Ohji S."/>
            <person name="Ichikawa N."/>
            <person name="Narita S."/>
            <person name="Aoki N."/>
            <person name="Miura H."/>
            <person name="Matsushita S."/>
            <person name="Sekigawa T."/>
            <person name="Yamagata H."/>
            <person name="Yoshikawa H."/>
            <person name="Udaka S."/>
            <person name="Tanikawa S."/>
            <person name="Fujita N."/>
        </authorList>
    </citation>
    <scope>NUCLEOTIDE SEQUENCE [LARGE SCALE GENOMIC DNA]</scope>
    <source>
        <strain evidence="2">47 / JCM 6285 / NBRC 100599</strain>
    </source>
</reference>
<dbReference type="EMBL" id="AP008955">
    <property type="protein sequence ID" value="BAH41631.1"/>
    <property type="molecule type" value="Genomic_DNA"/>
</dbReference>
<organism evidence="1 2">
    <name type="scientific">Brevibacillus brevis (strain 47 / JCM 6285 / NBRC 100599)</name>
    <dbReference type="NCBI Taxonomy" id="358681"/>
    <lineage>
        <taxon>Bacteria</taxon>
        <taxon>Bacillati</taxon>
        <taxon>Bacillota</taxon>
        <taxon>Bacilli</taxon>
        <taxon>Bacillales</taxon>
        <taxon>Paenibacillaceae</taxon>
        <taxon>Brevibacillus</taxon>
    </lineage>
</organism>
<keyword evidence="2" id="KW-1185">Reference proteome</keyword>
<dbReference type="HOGENOM" id="CLU_2448823_0_0_9"/>
<protein>
    <submittedName>
        <fullName evidence="1">Uncharacterized protein</fullName>
    </submittedName>
</protein>
<dbReference type="KEGG" id="bbe:BBR47_06540"/>
<evidence type="ECO:0000313" key="2">
    <source>
        <dbReference type="Proteomes" id="UP000001877"/>
    </source>
</evidence>
<accession>C0Z4A4</accession>
<sequence>MSGSVSNMACQGCDYEKACQKKMTVNDILMSAKEQDVVPMTCRCVVHDICRDCQWYFKRQCASWKILNGKVFTAGTLQTCPKKILKAGC</sequence>